<dbReference type="InterPro" id="IPR010038">
    <property type="entry name" value="MoaD_arc-typ"/>
</dbReference>
<dbReference type="AlphaFoldDB" id="F2L3F7"/>
<dbReference type="InterPro" id="IPR003749">
    <property type="entry name" value="ThiS/MoaD-like"/>
</dbReference>
<proteinExistence type="predicted"/>
<name>F2L3F7_THEU7</name>
<protein>
    <submittedName>
        <fullName evidence="1">ThiamineS protein</fullName>
    </submittedName>
</protein>
<dbReference type="eggNOG" id="arCOG00536">
    <property type="taxonomic scope" value="Archaea"/>
</dbReference>
<accession>F2L3F7</accession>
<dbReference type="Gene3D" id="3.10.20.30">
    <property type="match status" value="1"/>
</dbReference>
<organism evidence="1 2">
    <name type="scientific">Thermoproteus uzoniensis (strain 768-20)</name>
    <dbReference type="NCBI Taxonomy" id="999630"/>
    <lineage>
        <taxon>Archaea</taxon>
        <taxon>Thermoproteota</taxon>
        <taxon>Thermoprotei</taxon>
        <taxon>Thermoproteales</taxon>
        <taxon>Thermoproteaceae</taxon>
        <taxon>Thermoproteus</taxon>
    </lineage>
</organism>
<dbReference type="CDD" id="cd17040">
    <property type="entry name" value="Ubl_MoaD_like"/>
    <property type="match status" value="1"/>
</dbReference>
<dbReference type="Pfam" id="PF02597">
    <property type="entry name" value="ThiS"/>
    <property type="match status" value="1"/>
</dbReference>
<dbReference type="PANTHER" id="PTHR38031:SF1">
    <property type="entry name" value="SULFUR CARRIER PROTEIN CYSO"/>
    <property type="match status" value="1"/>
</dbReference>
<reference evidence="1 2" key="1">
    <citation type="journal article" date="2011" name="J. Bacteriol.">
        <title>Complete genome sequence of the thermoacidophilic crenarchaeon Thermoproteus uzoniensis 768-20.</title>
        <authorList>
            <person name="Mardanov A.V."/>
            <person name="Gumerov V.M."/>
            <person name="Beletsky A.V."/>
            <person name="Prokofeva M.I."/>
            <person name="Bonch-Osmolovskaya E.A."/>
            <person name="Ravin N.V."/>
            <person name="Skryabin K.G."/>
        </authorList>
    </citation>
    <scope>NUCLEOTIDE SEQUENCE [LARGE SCALE GENOMIC DNA]</scope>
    <source>
        <strain evidence="1 2">768-20</strain>
    </source>
</reference>
<dbReference type="InterPro" id="IPR012675">
    <property type="entry name" value="Beta-grasp_dom_sf"/>
</dbReference>
<dbReference type="KEGG" id="tuz:TUZN_1734"/>
<reference key="2">
    <citation type="submission" date="2011-03" db="EMBL/GenBank/DDBJ databases">
        <title>Complete genome sequence of the thermoacidophilic crenarchaeon Thermoproteus uzoniensis 768-20.</title>
        <authorList>
            <person name="Mardanov A.V."/>
            <person name="Gumerov V.M."/>
            <person name="Beletsky A.V."/>
            <person name="Prokofeva M.I."/>
            <person name="Bonch-Osmolovskaya E.A."/>
            <person name="Ravin N.V."/>
            <person name="Skryabin K.G."/>
        </authorList>
    </citation>
    <scope>NUCLEOTIDE SEQUENCE</scope>
    <source>
        <strain>768-20</strain>
    </source>
</reference>
<dbReference type="Proteomes" id="UP000008138">
    <property type="component" value="Chromosome"/>
</dbReference>
<dbReference type="HOGENOM" id="CLU_114601_1_2_2"/>
<evidence type="ECO:0000313" key="1">
    <source>
        <dbReference type="EMBL" id="AEA13196.1"/>
    </source>
</evidence>
<dbReference type="EMBL" id="CP002590">
    <property type="protein sequence ID" value="AEA13196.1"/>
    <property type="molecule type" value="Genomic_DNA"/>
</dbReference>
<dbReference type="PANTHER" id="PTHR38031">
    <property type="entry name" value="SULFUR CARRIER PROTEIN SLR0821-RELATED"/>
    <property type="match status" value="1"/>
</dbReference>
<gene>
    <name evidence="1" type="ordered locus">TUZN_1734</name>
</gene>
<dbReference type="STRING" id="999630.TUZN_1734"/>
<evidence type="ECO:0000313" key="2">
    <source>
        <dbReference type="Proteomes" id="UP000008138"/>
    </source>
</evidence>
<sequence>MAPLYFGLDSVDQISLDLNLEDGSVVEDVVNILNRIYPGFKNKIIKNGKVIEMHDILVNGRSIDFLDGLRTRLKDGDSILIVSPFGG</sequence>
<dbReference type="InterPro" id="IPR052045">
    <property type="entry name" value="Sulfur_Carrier/Prot_Modifier"/>
</dbReference>
<dbReference type="InterPro" id="IPR016155">
    <property type="entry name" value="Mopterin_synth/thiamin_S_b"/>
</dbReference>
<dbReference type="SUPFAM" id="SSF54285">
    <property type="entry name" value="MoaD/ThiS"/>
    <property type="match status" value="1"/>
</dbReference>
<dbReference type="NCBIfam" id="TIGR01687">
    <property type="entry name" value="moaD_arch"/>
    <property type="match status" value="1"/>
</dbReference>
<keyword evidence="2" id="KW-1185">Reference proteome</keyword>